<name>A0A1H2S2A2_9PSEU</name>
<evidence type="ECO:0000313" key="2">
    <source>
        <dbReference type="EMBL" id="SDW25244.1"/>
    </source>
</evidence>
<evidence type="ECO:0000256" key="1">
    <source>
        <dbReference type="SAM" id="SignalP"/>
    </source>
</evidence>
<accession>A0A1H2S2A2</accession>
<feature type="signal peptide" evidence="1">
    <location>
        <begin position="1"/>
        <end position="24"/>
    </location>
</feature>
<keyword evidence="3" id="KW-1185">Reference proteome</keyword>
<dbReference type="Proteomes" id="UP000199515">
    <property type="component" value="Unassembled WGS sequence"/>
</dbReference>
<proteinExistence type="predicted"/>
<protein>
    <submittedName>
        <fullName evidence="2">Uncharacterized protein</fullName>
    </submittedName>
</protein>
<dbReference type="AlphaFoldDB" id="A0A1H2S2A2"/>
<organism evidence="2 3">
    <name type="scientific">Amycolatopsis xylanica</name>
    <dbReference type="NCBI Taxonomy" id="589385"/>
    <lineage>
        <taxon>Bacteria</taxon>
        <taxon>Bacillati</taxon>
        <taxon>Actinomycetota</taxon>
        <taxon>Actinomycetes</taxon>
        <taxon>Pseudonocardiales</taxon>
        <taxon>Pseudonocardiaceae</taxon>
        <taxon>Amycolatopsis</taxon>
    </lineage>
</organism>
<dbReference type="EMBL" id="FNON01000001">
    <property type="protein sequence ID" value="SDW25244.1"/>
    <property type="molecule type" value="Genomic_DNA"/>
</dbReference>
<reference evidence="2 3" key="1">
    <citation type="submission" date="2016-10" db="EMBL/GenBank/DDBJ databases">
        <authorList>
            <person name="de Groot N.N."/>
        </authorList>
    </citation>
    <scope>NUCLEOTIDE SEQUENCE [LARGE SCALE GENOMIC DNA]</scope>
    <source>
        <strain evidence="2 3">CPCC 202699</strain>
    </source>
</reference>
<dbReference type="STRING" id="589385.SAMN05421504_10172"/>
<sequence length="79" mass="7925">MKRAAILAAAVAAAGVLTAAPASADPVPGQPGYVFAGCVLTLGGISICAETDLEHANHICALTPFGLLNLYGCMPFNKP</sequence>
<feature type="chain" id="PRO_5011673469" evidence="1">
    <location>
        <begin position="25"/>
        <end position="79"/>
    </location>
</feature>
<gene>
    <name evidence="2" type="ORF">SAMN05421504_10172</name>
</gene>
<evidence type="ECO:0000313" key="3">
    <source>
        <dbReference type="Proteomes" id="UP000199515"/>
    </source>
</evidence>
<keyword evidence="1" id="KW-0732">Signal</keyword>
<dbReference type="RefSeq" id="WP_091285096.1">
    <property type="nucleotide sequence ID" value="NZ_FNON01000001.1"/>
</dbReference>